<accession>A0ABS4VKY8</accession>
<dbReference type="EMBL" id="JAGINU010000001">
    <property type="protein sequence ID" value="MBP2364582.1"/>
    <property type="molecule type" value="Genomic_DNA"/>
</dbReference>
<proteinExistence type="predicted"/>
<protein>
    <recommendedName>
        <fullName evidence="4">Integral membrane protein</fullName>
    </recommendedName>
</protein>
<comment type="caution">
    <text evidence="2">The sequence shown here is derived from an EMBL/GenBank/DDBJ whole genome shotgun (WGS) entry which is preliminary data.</text>
</comment>
<keyword evidence="3" id="KW-1185">Reference proteome</keyword>
<feature type="transmembrane region" description="Helical" evidence="1">
    <location>
        <begin position="154"/>
        <end position="174"/>
    </location>
</feature>
<keyword evidence="1" id="KW-0812">Transmembrane</keyword>
<keyword evidence="1" id="KW-0472">Membrane</keyword>
<dbReference type="RefSeq" id="WP_210024613.1">
    <property type="nucleotide sequence ID" value="NZ_JAGINU010000001.1"/>
</dbReference>
<feature type="transmembrane region" description="Helical" evidence="1">
    <location>
        <begin position="95"/>
        <end position="116"/>
    </location>
</feature>
<sequence length="175" mass="17224">MVTTRGDDAAGGTAAERLTVNALARTRSALTGTIFAMSVLAYLGDHETGLGQAVVTVVGTGVVIFFAEAYAGLLSSSLAAAHRLGAGAVRHELRTCSAAAAPGLLAGLALLAADLAGLDVQVGIDVALWLGVGSLTVCSVVASRVAGRGIAVQVALVVASVVVGGVIIVLKAALH</sequence>
<reference evidence="2 3" key="1">
    <citation type="submission" date="2021-03" db="EMBL/GenBank/DDBJ databases">
        <title>Sequencing the genomes of 1000 actinobacteria strains.</title>
        <authorList>
            <person name="Klenk H.-P."/>
        </authorList>
    </citation>
    <scope>NUCLEOTIDE SEQUENCE [LARGE SCALE GENOMIC DNA]</scope>
    <source>
        <strain evidence="2 3">DSM 45256</strain>
    </source>
</reference>
<evidence type="ECO:0000313" key="3">
    <source>
        <dbReference type="Proteomes" id="UP001519295"/>
    </source>
</evidence>
<evidence type="ECO:0000313" key="2">
    <source>
        <dbReference type="EMBL" id="MBP2364582.1"/>
    </source>
</evidence>
<organism evidence="2 3">
    <name type="scientific">Pseudonocardia parietis</name>
    <dbReference type="NCBI Taxonomy" id="570936"/>
    <lineage>
        <taxon>Bacteria</taxon>
        <taxon>Bacillati</taxon>
        <taxon>Actinomycetota</taxon>
        <taxon>Actinomycetes</taxon>
        <taxon>Pseudonocardiales</taxon>
        <taxon>Pseudonocardiaceae</taxon>
        <taxon>Pseudonocardia</taxon>
    </lineage>
</organism>
<feature type="transmembrane region" description="Helical" evidence="1">
    <location>
        <begin position="50"/>
        <end position="74"/>
    </location>
</feature>
<evidence type="ECO:0008006" key="4">
    <source>
        <dbReference type="Google" id="ProtNLM"/>
    </source>
</evidence>
<gene>
    <name evidence="2" type="ORF">JOF36_000278</name>
</gene>
<evidence type="ECO:0000256" key="1">
    <source>
        <dbReference type="SAM" id="Phobius"/>
    </source>
</evidence>
<keyword evidence="1" id="KW-1133">Transmembrane helix</keyword>
<name>A0ABS4VKY8_9PSEU</name>
<feature type="transmembrane region" description="Helical" evidence="1">
    <location>
        <begin position="122"/>
        <end position="142"/>
    </location>
</feature>
<dbReference type="Proteomes" id="UP001519295">
    <property type="component" value="Unassembled WGS sequence"/>
</dbReference>
<feature type="transmembrane region" description="Helical" evidence="1">
    <location>
        <begin position="27"/>
        <end position="44"/>
    </location>
</feature>